<reference evidence="1" key="2">
    <citation type="journal article" date="2000" name="Genome Res.">
        <title>Normalization and subtraction of cap-trapper-selected cDNAs to prepare full-length cDNA libraries for rapid discovery of new genes.</title>
        <authorList>
            <person name="Carninci P."/>
            <person name="Shibata Y."/>
            <person name="Hayatsu N."/>
            <person name="Sugahara Y."/>
            <person name="Shibata K."/>
            <person name="Itoh M."/>
            <person name="Konno H."/>
            <person name="Okazaki Y."/>
            <person name="Muramatsu M."/>
            <person name="Hayashizaki Y."/>
        </authorList>
    </citation>
    <scope>NUCLEOTIDE SEQUENCE</scope>
    <source>
        <strain evidence="1">NOD</strain>
        <tissue evidence="1">Activated spleen</tissue>
    </source>
</reference>
<gene>
    <name evidence="2" type="primary">Slc25a51</name>
    <name evidence="2" type="synonym">9130208E07Rik</name>
</gene>
<protein>
    <submittedName>
        <fullName evidence="1">Uncharacterized protein</fullName>
    </submittedName>
</protein>
<evidence type="ECO:0000313" key="1">
    <source>
        <dbReference type="EMBL" id="BAE42892.1"/>
    </source>
</evidence>
<reference evidence="1" key="3">
    <citation type="journal article" date="2000" name="Genome Res.">
        <title>RIKEN integrated sequence analysis (RISA) system--384-format sequencing pipeline with 384 multicapillary sequencer.</title>
        <authorList>
            <person name="Shibata K."/>
            <person name="Itoh M."/>
            <person name="Aizawa K."/>
            <person name="Nagaoka S."/>
            <person name="Sasaki N."/>
            <person name="Carninci P."/>
            <person name="Konno H."/>
            <person name="Akiyama J."/>
            <person name="Nishi K."/>
            <person name="Kitsunai T."/>
            <person name="Tashiro H."/>
            <person name="Itoh M."/>
            <person name="Sumi N."/>
            <person name="Ishii Y."/>
            <person name="Nakamura S."/>
            <person name="Hazama M."/>
            <person name="Nishine T."/>
            <person name="Harada A."/>
            <person name="Yamamoto R."/>
            <person name="Matsumoto H."/>
            <person name="Sakaguchi S."/>
            <person name="Ikegami T."/>
            <person name="Kashiwagi K."/>
            <person name="Fujiwake S."/>
            <person name="Inoue K."/>
            <person name="Togawa Y."/>
            <person name="Izawa M."/>
            <person name="Ohara E."/>
            <person name="Watahiki M."/>
            <person name="Yoneda Y."/>
            <person name="Ishikawa T."/>
            <person name="Ozawa K."/>
            <person name="Tanaka T."/>
            <person name="Matsuura S."/>
            <person name="Kawai J."/>
            <person name="Okazaki Y."/>
            <person name="Muramatsu M."/>
            <person name="Inoue Y."/>
            <person name="Kira A."/>
            <person name="Hayashizaki Y."/>
        </authorList>
    </citation>
    <scope>NUCLEOTIDE SEQUENCE</scope>
    <source>
        <strain evidence="1">NOD</strain>
        <tissue evidence="1">Activated spleen</tissue>
    </source>
</reference>
<reference evidence="1" key="1">
    <citation type="journal article" date="1999" name="Methods Enzymol.">
        <title>High-efficiency full-length cDNA cloning.</title>
        <authorList>
            <person name="Carninci P."/>
            <person name="Hayashizaki Y."/>
        </authorList>
    </citation>
    <scope>NUCLEOTIDE SEQUENCE</scope>
    <source>
        <strain evidence="1">NOD</strain>
        <tissue evidence="1">Activated spleen</tissue>
    </source>
</reference>
<organism evidence="1">
    <name type="scientific">Mus musculus</name>
    <name type="common">Mouse</name>
    <dbReference type="NCBI Taxonomy" id="10090"/>
    <lineage>
        <taxon>Eukaryota</taxon>
        <taxon>Metazoa</taxon>
        <taxon>Chordata</taxon>
        <taxon>Craniata</taxon>
        <taxon>Vertebrata</taxon>
        <taxon>Euteleostomi</taxon>
        <taxon>Mammalia</taxon>
        <taxon>Eutheria</taxon>
        <taxon>Euarchontoglires</taxon>
        <taxon>Glires</taxon>
        <taxon>Rodentia</taxon>
        <taxon>Myomorpha</taxon>
        <taxon>Muroidea</taxon>
        <taxon>Muridae</taxon>
        <taxon>Murinae</taxon>
        <taxon>Mus</taxon>
        <taxon>Mus</taxon>
    </lineage>
</organism>
<reference evidence="1" key="5">
    <citation type="journal article" date="2002" name="Nature">
        <title>Analysis of the mouse transcriptome based on functional annotation of 60,770 full-length cDNAs.</title>
        <authorList>
            <consortium name="The FANTOM Consortium and the RIKEN Genome Exploration Research Group Phase I and II Team"/>
        </authorList>
    </citation>
    <scope>NUCLEOTIDE SEQUENCE</scope>
    <source>
        <strain evidence="1">NOD</strain>
        <tissue evidence="1">Activated spleen</tissue>
    </source>
</reference>
<reference evidence="1" key="4">
    <citation type="journal article" date="2001" name="Nature">
        <title>Functional annotation of a full-length mouse cDNA collection.</title>
        <authorList>
            <consortium name="The RIKEN Genome Exploration Research Group Phase II Team and the FANTOM Consortium"/>
        </authorList>
    </citation>
    <scope>NUCLEOTIDE SEQUENCE</scope>
    <source>
        <strain evidence="1">NOD</strain>
        <tissue evidence="1">Activated spleen</tissue>
    </source>
</reference>
<evidence type="ECO:0000313" key="2">
    <source>
        <dbReference type="MGI" id="MGI:2684984"/>
    </source>
</evidence>
<reference evidence="1" key="7">
    <citation type="journal article" date="2005" name="Science">
        <title>The Transcriptional Landscape of the Mammalian Genome.</title>
        <authorList>
            <consortium name="The FANTOM Consortium"/>
            <consortium name="Riken Genome Exploration Research Group and Genome Science Group (Genome Network Project Core Group)"/>
        </authorList>
    </citation>
    <scope>NUCLEOTIDE SEQUENCE</scope>
    <source>
        <strain evidence="1">NOD</strain>
        <tissue evidence="1">Activated spleen</tissue>
    </source>
</reference>
<dbReference type="AGR" id="MGI:2684984"/>
<dbReference type="MGI" id="MGI:2684984">
    <property type="gene designation" value="Slc25a51"/>
</dbReference>
<proteinExistence type="evidence at transcript level"/>
<feature type="non-terminal residue" evidence="1">
    <location>
        <position position="1"/>
    </location>
</feature>
<dbReference type="EMBL" id="AK172225">
    <property type="protein sequence ID" value="BAE42892.1"/>
    <property type="molecule type" value="mRNA"/>
</dbReference>
<reference evidence="1" key="8">
    <citation type="journal article" date="2005" name="Science">
        <title>Antisense Transcription in the Mammalian Transcriptome.</title>
        <authorList>
            <consortium name="RIKEN Genome Exploration Research Group and Genome Science Group (Genome Network Project Core Group) and the FANTOM Consortium"/>
        </authorList>
    </citation>
    <scope>NUCLEOTIDE SEQUENCE</scope>
    <source>
        <strain evidence="1">NOD</strain>
        <tissue evidence="1">Activated spleen</tissue>
    </source>
</reference>
<dbReference type="AlphaFoldDB" id="Q3T9X8"/>
<accession>Q3T9X8</accession>
<reference evidence="1" key="6">
    <citation type="submission" date="2004-04" db="EMBL/GenBank/DDBJ databases">
        <authorList>
            <person name="Arakawa T."/>
            <person name="Carninci P."/>
            <person name="Fukuda S."/>
            <person name="Hashizume W."/>
            <person name="Hayashida K."/>
            <person name="Hori F."/>
            <person name="Iida J."/>
            <person name="Imamura K."/>
            <person name="Imotani K."/>
            <person name="Itoh M."/>
            <person name="Kanagawa S."/>
            <person name="Kawai J."/>
            <person name="Kojima M."/>
            <person name="Konno H."/>
            <person name="Murata M."/>
            <person name="Nakamura M."/>
            <person name="Ninomiya N."/>
            <person name="Nishiyori H."/>
            <person name="Nomura K."/>
            <person name="Ohno M."/>
            <person name="Sakazume N."/>
            <person name="Sano H."/>
            <person name="Sasaki D."/>
            <person name="Shibata K."/>
            <person name="Shiraki T."/>
            <person name="Tagami M."/>
            <person name="Tagami Y."/>
            <person name="Waki K."/>
            <person name="Watahiki A."/>
            <person name="Muramatsu M."/>
            <person name="Hayashizaki Y."/>
        </authorList>
    </citation>
    <scope>NUCLEOTIDE SEQUENCE</scope>
    <source>
        <strain evidence="1">NOD</strain>
        <tissue evidence="1">Activated spleen</tissue>
    </source>
</reference>
<sequence>TCAGAGSLASRPAGLRPGPWVSPGWGAVGSGGRCAALASGQREGGLEAGSRAAELQVLRSPRVRVPAAAARLRPRALWCCGALRQGGAHSSGDAGPGGSRWPVVPFVCHPRDRGGPWYPVVLAIPPSASPSSPSGQMEAWRMLVPRHHVSSRRKESKAGGWVGGRQLFPSVRIVVASLGRGWQRLGHVYDF</sequence>
<name>Q3T9X8_MOUSE</name>